<dbReference type="GO" id="GO:0043418">
    <property type="term" value="P:homocysteine catabolic process"/>
    <property type="evidence" value="ECO:0007669"/>
    <property type="project" value="TreeGrafter"/>
</dbReference>
<evidence type="ECO:0000256" key="6">
    <source>
        <dbReference type="ARBA" id="ARBA00022807"/>
    </source>
</evidence>
<comment type="catalytic activity">
    <reaction evidence="1">
        <text>Inactivates bleomycin B2 (a cytotoxic glycometallopeptide) by hydrolysis of a carboxyamide bond of beta-aminoalanine, but also shows general aminopeptidase activity. The specificity varies somewhat with source, but amino acid arylamides of Met, Leu and Ala are preferred.</text>
        <dbReference type="EC" id="3.4.22.40"/>
    </reaction>
</comment>
<dbReference type="InterPro" id="IPR000169">
    <property type="entry name" value="Pept_cys_AS"/>
</dbReference>
<evidence type="ECO:0000313" key="9">
    <source>
        <dbReference type="Proteomes" id="UP000299102"/>
    </source>
</evidence>
<dbReference type="Pfam" id="PF03051">
    <property type="entry name" value="Peptidase_C1_2"/>
    <property type="match status" value="1"/>
</dbReference>
<dbReference type="InterPro" id="IPR004134">
    <property type="entry name" value="Peptidase_C1B"/>
</dbReference>
<proteinExistence type="predicted"/>
<gene>
    <name evidence="8" type="primary">BLMH</name>
    <name evidence="8" type="ORF">EVAR_70126_1</name>
</gene>
<dbReference type="OrthoDB" id="2666448at2759"/>
<keyword evidence="6" id="KW-0788">Thiol protease</keyword>
<dbReference type="GO" id="GO:0005737">
    <property type="term" value="C:cytoplasm"/>
    <property type="evidence" value="ECO:0007669"/>
    <property type="project" value="TreeGrafter"/>
</dbReference>
<keyword evidence="4" id="KW-0645">Protease</keyword>
<dbReference type="GO" id="GO:0070005">
    <property type="term" value="F:cysteine-type aminopeptidase activity"/>
    <property type="evidence" value="ECO:0007669"/>
    <property type="project" value="InterPro"/>
</dbReference>
<dbReference type="STRING" id="151549.A0A4C1Z7G0"/>
<dbReference type="Gene3D" id="3.90.70.10">
    <property type="entry name" value="Cysteine proteinases"/>
    <property type="match status" value="1"/>
</dbReference>
<dbReference type="GO" id="GO:0006508">
    <property type="term" value="P:proteolysis"/>
    <property type="evidence" value="ECO:0007669"/>
    <property type="project" value="UniProtKB-KW"/>
</dbReference>
<comment type="caution">
    <text evidence="8">The sequence shown here is derived from an EMBL/GenBank/DDBJ whole genome shotgun (WGS) entry which is preliminary data.</text>
</comment>
<evidence type="ECO:0000256" key="7">
    <source>
        <dbReference type="SAM" id="MobiDB-lite"/>
    </source>
</evidence>
<dbReference type="GO" id="GO:0004197">
    <property type="term" value="F:cysteine-type endopeptidase activity"/>
    <property type="evidence" value="ECO:0007669"/>
    <property type="project" value="UniProtKB-EC"/>
</dbReference>
<keyword evidence="9" id="KW-1185">Reference proteome</keyword>
<dbReference type="PANTHER" id="PTHR10363:SF2">
    <property type="entry name" value="BLEOMYCIN HYDROLASE"/>
    <property type="match status" value="1"/>
</dbReference>
<evidence type="ECO:0000313" key="8">
    <source>
        <dbReference type="EMBL" id="GBP83073.1"/>
    </source>
</evidence>
<feature type="region of interest" description="Disordered" evidence="7">
    <location>
        <begin position="144"/>
        <end position="166"/>
    </location>
</feature>
<evidence type="ECO:0000256" key="1">
    <source>
        <dbReference type="ARBA" id="ARBA00000423"/>
    </source>
</evidence>
<accession>A0A4C1Z7G0</accession>
<organism evidence="8 9">
    <name type="scientific">Eumeta variegata</name>
    <name type="common">Bagworm moth</name>
    <name type="synonym">Eumeta japonica</name>
    <dbReference type="NCBI Taxonomy" id="151549"/>
    <lineage>
        <taxon>Eukaryota</taxon>
        <taxon>Metazoa</taxon>
        <taxon>Ecdysozoa</taxon>
        <taxon>Arthropoda</taxon>
        <taxon>Hexapoda</taxon>
        <taxon>Insecta</taxon>
        <taxon>Pterygota</taxon>
        <taxon>Neoptera</taxon>
        <taxon>Endopterygota</taxon>
        <taxon>Lepidoptera</taxon>
        <taxon>Glossata</taxon>
        <taxon>Ditrysia</taxon>
        <taxon>Tineoidea</taxon>
        <taxon>Psychidae</taxon>
        <taxon>Oiketicinae</taxon>
        <taxon>Eumeta</taxon>
    </lineage>
</organism>
<name>A0A4C1Z7G0_EUMVA</name>
<evidence type="ECO:0000256" key="3">
    <source>
        <dbReference type="ARBA" id="ARBA00022227"/>
    </source>
</evidence>
<dbReference type="PANTHER" id="PTHR10363">
    <property type="entry name" value="BLEOMYCIN HYDROLASE"/>
    <property type="match status" value="1"/>
</dbReference>
<evidence type="ECO:0000256" key="5">
    <source>
        <dbReference type="ARBA" id="ARBA00022801"/>
    </source>
</evidence>
<evidence type="ECO:0000256" key="2">
    <source>
        <dbReference type="ARBA" id="ARBA00012465"/>
    </source>
</evidence>
<dbReference type="EMBL" id="BGZK01001603">
    <property type="protein sequence ID" value="GBP83073.1"/>
    <property type="molecule type" value="Genomic_DNA"/>
</dbReference>
<sequence>MTSGKPLSFKLLNKFHNDYYADPKNELAQNVCTRFDPYEVCISKKRVDSTAHVYNIKVESEGKPVTNQENSGRCWLFAALNVMRLPFMKKYALEEFEFSQRTENKTENESSIDTDCKQERIRTNDDRLNLRCNSKLRISLVSTPNVNKRGSKPTTNNDELKLRSNSKLRMSLVSTPIVNNRGSEPTTNNNGLRL</sequence>
<dbReference type="SUPFAM" id="SSF54001">
    <property type="entry name" value="Cysteine proteinases"/>
    <property type="match status" value="1"/>
</dbReference>
<protein>
    <recommendedName>
        <fullName evidence="3">Bleomycin hydrolase</fullName>
        <ecNumber evidence="2">3.4.22.40</ecNumber>
    </recommendedName>
</protein>
<dbReference type="Proteomes" id="UP000299102">
    <property type="component" value="Unassembled WGS sequence"/>
</dbReference>
<dbReference type="InterPro" id="IPR038765">
    <property type="entry name" value="Papain-like_cys_pep_sf"/>
</dbReference>
<keyword evidence="5 8" id="KW-0378">Hydrolase</keyword>
<dbReference type="EC" id="3.4.22.40" evidence="2"/>
<reference evidence="8 9" key="1">
    <citation type="journal article" date="2019" name="Commun. Biol.">
        <title>The bagworm genome reveals a unique fibroin gene that provides high tensile strength.</title>
        <authorList>
            <person name="Kono N."/>
            <person name="Nakamura H."/>
            <person name="Ohtoshi R."/>
            <person name="Tomita M."/>
            <person name="Numata K."/>
            <person name="Arakawa K."/>
        </authorList>
    </citation>
    <scope>NUCLEOTIDE SEQUENCE [LARGE SCALE GENOMIC DNA]</scope>
</reference>
<dbReference type="PROSITE" id="PS00139">
    <property type="entry name" value="THIOL_PROTEASE_CYS"/>
    <property type="match status" value="1"/>
</dbReference>
<evidence type="ECO:0000256" key="4">
    <source>
        <dbReference type="ARBA" id="ARBA00022670"/>
    </source>
</evidence>
<dbReference type="AlphaFoldDB" id="A0A4C1Z7G0"/>
<dbReference type="GO" id="GO:0009636">
    <property type="term" value="P:response to toxic substance"/>
    <property type="evidence" value="ECO:0007669"/>
    <property type="project" value="TreeGrafter"/>
</dbReference>